<feature type="domain" description="Thoeris protein ThsA Macro" evidence="2">
    <location>
        <begin position="66"/>
        <end position="250"/>
    </location>
</feature>
<dbReference type="InterPro" id="IPR045535">
    <property type="entry name" value="ThsA_Macro"/>
</dbReference>
<name>A0A5M3WEG2_9ACTN</name>
<keyword evidence="1" id="KW-0812">Transmembrane</keyword>
<accession>A0A5M3WEG2</accession>
<protein>
    <recommendedName>
        <fullName evidence="2">Thoeris protein ThsA Macro domain-containing protein</fullName>
    </recommendedName>
</protein>
<dbReference type="AlphaFoldDB" id="A0A5M3WEG2"/>
<reference evidence="3 4" key="1">
    <citation type="submission" date="2019-10" db="EMBL/GenBank/DDBJ databases">
        <title>Whole genome shotgun sequence of Acrocarpospora macrocephala NBRC 16266.</title>
        <authorList>
            <person name="Ichikawa N."/>
            <person name="Kimura A."/>
            <person name="Kitahashi Y."/>
            <person name="Komaki H."/>
            <person name="Oguchi A."/>
        </authorList>
    </citation>
    <scope>NUCLEOTIDE SEQUENCE [LARGE SCALE GENOMIC DNA]</scope>
    <source>
        <strain evidence="3 4">NBRC 16266</strain>
    </source>
</reference>
<feature type="transmembrane region" description="Helical" evidence="1">
    <location>
        <begin position="30"/>
        <end position="50"/>
    </location>
</feature>
<keyword evidence="4" id="KW-1185">Reference proteome</keyword>
<evidence type="ECO:0000256" key="1">
    <source>
        <dbReference type="SAM" id="Phobius"/>
    </source>
</evidence>
<comment type="caution">
    <text evidence="3">The sequence shown here is derived from an EMBL/GenBank/DDBJ whole genome shotgun (WGS) entry which is preliminary data.</text>
</comment>
<dbReference type="Pfam" id="PF20016">
    <property type="entry name" value="ThsA_Macro"/>
    <property type="match status" value="1"/>
</dbReference>
<dbReference type="Proteomes" id="UP000331127">
    <property type="component" value="Unassembled WGS sequence"/>
</dbReference>
<sequence>MVSALSSIGILAAVAGILDAFFPDVFEPRGWAYLGIVFAVSVLWATFDAWPLEKYTRNFSELNTTITIEIGDLFEQPGHLVIGMTDTFDTALPRIITERSIQGQLLMREYGGKVTKLDREIARTLKDVQPIKVETVQNKPDGKRKRYSIGTVISLGSVHRYYYCCAYSYMSNALVAQATPESLWTGLFNVWQAVRDSSQQATVSMPLVGSGLAKLSNQLCRKDILRLILLSFVAASRERVVTKHLKIIIHPDDVRDISMMELIETLKGI</sequence>
<organism evidence="3 4">
    <name type="scientific">Acrocarpospora macrocephala</name>
    <dbReference type="NCBI Taxonomy" id="150177"/>
    <lineage>
        <taxon>Bacteria</taxon>
        <taxon>Bacillati</taxon>
        <taxon>Actinomycetota</taxon>
        <taxon>Actinomycetes</taxon>
        <taxon>Streptosporangiales</taxon>
        <taxon>Streptosporangiaceae</taxon>
        <taxon>Acrocarpospora</taxon>
    </lineage>
</organism>
<evidence type="ECO:0000313" key="4">
    <source>
        <dbReference type="Proteomes" id="UP000331127"/>
    </source>
</evidence>
<keyword evidence="1" id="KW-0472">Membrane</keyword>
<evidence type="ECO:0000313" key="3">
    <source>
        <dbReference type="EMBL" id="GES07354.1"/>
    </source>
</evidence>
<keyword evidence="1" id="KW-1133">Transmembrane helix</keyword>
<dbReference type="EMBL" id="BLAE01000006">
    <property type="protein sequence ID" value="GES07354.1"/>
    <property type="molecule type" value="Genomic_DNA"/>
</dbReference>
<proteinExistence type="predicted"/>
<gene>
    <name evidence="3" type="ORF">Amac_009490</name>
</gene>
<evidence type="ECO:0000259" key="2">
    <source>
        <dbReference type="Pfam" id="PF20016"/>
    </source>
</evidence>